<dbReference type="GO" id="GO:0031982">
    <property type="term" value="C:vesicle"/>
    <property type="evidence" value="ECO:0007669"/>
    <property type="project" value="InterPro"/>
</dbReference>
<dbReference type="SMART" id="SM00176">
    <property type="entry name" value="RAN"/>
    <property type="match status" value="1"/>
</dbReference>
<dbReference type="CDD" id="cd04107">
    <property type="entry name" value="Rab32_Rab38"/>
    <property type="match status" value="1"/>
</dbReference>
<feature type="compositionally biased region" description="Basic residues" evidence="7">
    <location>
        <begin position="310"/>
        <end position="335"/>
    </location>
</feature>
<evidence type="ECO:0008006" key="10">
    <source>
        <dbReference type="Google" id="ProtNLM"/>
    </source>
</evidence>
<dbReference type="GO" id="GO:0005525">
    <property type="term" value="F:GTP binding"/>
    <property type="evidence" value="ECO:0007669"/>
    <property type="project" value="UniProtKB-KW"/>
</dbReference>
<evidence type="ECO:0000256" key="1">
    <source>
        <dbReference type="ARBA" id="ARBA00006270"/>
    </source>
</evidence>
<dbReference type="Proteomes" id="UP000322234">
    <property type="component" value="Unassembled WGS sequence"/>
</dbReference>
<dbReference type="GO" id="GO:0003924">
    <property type="term" value="F:GTPase activity"/>
    <property type="evidence" value="ECO:0007669"/>
    <property type="project" value="InterPro"/>
</dbReference>
<dbReference type="PROSITE" id="PS51419">
    <property type="entry name" value="RAB"/>
    <property type="match status" value="1"/>
</dbReference>
<evidence type="ECO:0000256" key="4">
    <source>
        <dbReference type="ARBA" id="ARBA00023288"/>
    </source>
</evidence>
<dbReference type="PANTHER" id="PTHR15361">
    <property type="entry name" value="RAD51/NUKS-INTERACTING PROTEIN"/>
    <property type="match status" value="1"/>
</dbReference>
<evidence type="ECO:0000256" key="5">
    <source>
        <dbReference type="ARBA" id="ARBA00023289"/>
    </source>
</evidence>
<feature type="compositionally biased region" description="Acidic residues" evidence="7">
    <location>
        <begin position="272"/>
        <end position="285"/>
    </location>
</feature>
<dbReference type="NCBIfam" id="TIGR00231">
    <property type="entry name" value="small_GTP"/>
    <property type="match status" value="1"/>
</dbReference>
<sequence>MSSRDHLFKVLVVGDAAVGKTSLVQRYSQDSFSKHYKSTVGVDFALKVLQWSDSEMVRLQLWDIAGQERFTSMTRLYYRDASACVIMFDVTNATTFSNSQKWKQDLDSKLTLPNGEPVPCLLLANKCDLSPWAVSRDQVDRFSKENGFTGWTETSVKENKNINEAMRNRKVVDYSQFQESDDADEDYGRDSGPPAKKIRSSPREAKNKRRSGKNSQEDSEDSEEKDVKTKKDDSHSAEDSEDEKEDHKNVRQQRQAASKAASKQREMLMEDVGSEEEQEEEDEAPFQEKDSGSDEDFLVEDDDDSDYGSSKKKNKKMVKKSKPERKEKKMPKPRLKATVTPSPVKGKGKVGRPTASKASKEKTPSPKEEDEEPESPLEKKASSSPPPEKSGDEGSEDEAQSGED</sequence>
<keyword evidence="5" id="KW-0636">Prenylation</keyword>
<keyword evidence="4" id="KW-0449">Lipoprotein</keyword>
<organism evidence="8 9">
    <name type="scientific">Bos mutus</name>
    <name type="common">wild yak</name>
    <dbReference type="NCBI Taxonomy" id="72004"/>
    <lineage>
        <taxon>Eukaryota</taxon>
        <taxon>Metazoa</taxon>
        <taxon>Chordata</taxon>
        <taxon>Craniata</taxon>
        <taxon>Vertebrata</taxon>
        <taxon>Euteleostomi</taxon>
        <taxon>Mammalia</taxon>
        <taxon>Eutheria</taxon>
        <taxon>Laurasiatheria</taxon>
        <taxon>Artiodactyla</taxon>
        <taxon>Ruminantia</taxon>
        <taxon>Pecora</taxon>
        <taxon>Bovidae</taxon>
        <taxon>Bovinae</taxon>
        <taxon>Bos</taxon>
    </lineage>
</organism>
<dbReference type="PROSITE" id="PS51420">
    <property type="entry name" value="RHO"/>
    <property type="match status" value="1"/>
</dbReference>
<feature type="compositionally biased region" description="Basic and acidic residues" evidence="7">
    <location>
        <begin position="358"/>
        <end position="367"/>
    </location>
</feature>
<dbReference type="Pfam" id="PF00071">
    <property type="entry name" value="Ras"/>
    <property type="match status" value="1"/>
</dbReference>
<dbReference type="InterPro" id="IPR005225">
    <property type="entry name" value="Small_GTP-bd"/>
</dbReference>
<proteinExistence type="inferred from homology"/>
<evidence type="ECO:0000256" key="6">
    <source>
        <dbReference type="ARBA" id="ARBA00046278"/>
    </source>
</evidence>
<comment type="similarity">
    <text evidence="1">Belongs to the small GTPase superfamily. Rab family.</text>
</comment>
<dbReference type="EMBL" id="VBQZ03000126">
    <property type="protein sequence ID" value="MXQ95059.1"/>
    <property type="molecule type" value="Genomic_DNA"/>
</dbReference>
<feature type="compositionally biased region" description="Low complexity" evidence="7">
    <location>
        <begin position="252"/>
        <end position="261"/>
    </location>
</feature>
<dbReference type="GO" id="GO:0003697">
    <property type="term" value="F:single-stranded DNA binding"/>
    <property type="evidence" value="ECO:0007669"/>
    <property type="project" value="TreeGrafter"/>
</dbReference>
<dbReference type="GO" id="GO:0016192">
    <property type="term" value="P:vesicle-mediated transport"/>
    <property type="evidence" value="ECO:0007669"/>
    <property type="project" value="InterPro"/>
</dbReference>
<feature type="compositionally biased region" description="Acidic residues" evidence="7">
    <location>
        <begin position="393"/>
        <end position="404"/>
    </location>
</feature>
<comment type="caution">
    <text evidence="8">The sequence shown here is derived from an EMBL/GenBank/DDBJ whole genome shotgun (WGS) entry which is preliminary data.</text>
</comment>
<evidence type="ECO:0000313" key="8">
    <source>
        <dbReference type="EMBL" id="MXQ95059.1"/>
    </source>
</evidence>
<accession>A0A6B0RY21</accession>
<feature type="compositionally biased region" description="Basic residues" evidence="7">
    <location>
        <begin position="196"/>
        <end position="212"/>
    </location>
</feature>
<dbReference type="GO" id="GO:0000724">
    <property type="term" value="P:double-strand break repair via homologous recombination"/>
    <property type="evidence" value="ECO:0007669"/>
    <property type="project" value="TreeGrafter"/>
</dbReference>
<keyword evidence="9" id="KW-1185">Reference proteome</keyword>
<evidence type="ECO:0000256" key="3">
    <source>
        <dbReference type="ARBA" id="ARBA00023134"/>
    </source>
</evidence>
<dbReference type="GO" id="GO:0036297">
    <property type="term" value="P:interstrand cross-link repair"/>
    <property type="evidence" value="ECO:0007669"/>
    <property type="project" value="TreeGrafter"/>
</dbReference>
<dbReference type="PANTHER" id="PTHR15361:SF1">
    <property type="entry name" value="NUCLEAR UBIQUITOUS CASEIN AND CYCLIN-DEPENDENT KINASE SUBSTRATE 1"/>
    <property type="match status" value="1"/>
</dbReference>
<dbReference type="InterPro" id="IPR030697">
    <property type="entry name" value="Rab29/Rab38/Rab32"/>
</dbReference>
<dbReference type="PRINTS" id="PR00449">
    <property type="entry name" value="RASTRNSFRMNG"/>
</dbReference>
<dbReference type="PROSITE" id="PS51421">
    <property type="entry name" value="RAS"/>
    <property type="match status" value="1"/>
</dbReference>
<dbReference type="GO" id="GO:0003690">
    <property type="term" value="F:double-stranded DNA binding"/>
    <property type="evidence" value="ECO:0007669"/>
    <property type="project" value="TreeGrafter"/>
</dbReference>
<dbReference type="SMART" id="SM00175">
    <property type="entry name" value="RAB"/>
    <property type="match status" value="1"/>
</dbReference>
<feature type="compositionally biased region" description="Acidic residues" evidence="7">
    <location>
        <begin position="293"/>
        <end position="306"/>
    </location>
</feature>
<feature type="region of interest" description="Disordered" evidence="7">
    <location>
        <begin position="173"/>
        <end position="404"/>
    </location>
</feature>
<protein>
    <recommendedName>
        <fullName evidence="10">Ras-related protein Rab</fullName>
    </recommendedName>
</protein>
<dbReference type="SUPFAM" id="SSF52540">
    <property type="entry name" value="P-loop containing nucleoside triphosphate hydrolases"/>
    <property type="match status" value="1"/>
</dbReference>
<evidence type="ECO:0000313" key="9">
    <source>
        <dbReference type="Proteomes" id="UP000322234"/>
    </source>
</evidence>
<dbReference type="InterPro" id="IPR001806">
    <property type="entry name" value="Small_GTPase"/>
</dbReference>
<comment type="subcellular location">
    <subcellularLocation>
        <location evidence="6">Endomembrane system</location>
        <topology evidence="6">Lipid-anchor</topology>
        <orientation evidence="6">Cytoplasmic side</orientation>
    </subcellularLocation>
</comment>
<dbReference type="SMART" id="SM00174">
    <property type="entry name" value="RHO"/>
    <property type="match status" value="1"/>
</dbReference>
<dbReference type="PROSITE" id="PS51417">
    <property type="entry name" value="ARF"/>
    <property type="match status" value="1"/>
</dbReference>
<dbReference type="GO" id="GO:0005802">
    <property type="term" value="C:trans-Golgi network"/>
    <property type="evidence" value="ECO:0007669"/>
    <property type="project" value="InterPro"/>
</dbReference>
<gene>
    <name evidence="8" type="ORF">E5288_WYG010422</name>
</gene>
<dbReference type="InterPro" id="IPR052003">
    <property type="entry name" value="HR_DNA-Binding_Protein"/>
</dbReference>
<dbReference type="Gene3D" id="3.40.50.300">
    <property type="entry name" value="P-loop containing nucleotide triphosphate hydrolases"/>
    <property type="match status" value="1"/>
</dbReference>
<feature type="compositionally biased region" description="Basic and acidic residues" evidence="7">
    <location>
        <begin position="225"/>
        <end position="238"/>
    </location>
</feature>
<dbReference type="InterPro" id="IPR027417">
    <property type="entry name" value="P-loop_NTPase"/>
</dbReference>
<dbReference type="AlphaFoldDB" id="A0A6B0RY21"/>
<keyword evidence="3" id="KW-0342">GTP-binding</keyword>
<name>A0A6B0RY21_9CETA</name>
<evidence type="ECO:0000256" key="2">
    <source>
        <dbReference type="ARBA" id="ARBA00022741"/>
    </source>
</evidence>
<reference evidence="8" key="1">
    <citation type="submission" date="2019-10" db="EMBL/GenBank/DDBJ databases">
        <title>The sequence and de novo assembly of the wild yak genome.</title>
        <authorList>
            <person name="Liu Y."/>
        </authorList>
    </citation>
    <scope>NUCLEOTIDE SEQUENCE [LARGE SCALE GENOMIC DNA]</scope>
    <source>
        <strain evidence="8">WY2019</strain>
    </source>
</reference>
<evidence type="ECO:0000256" key="7">
    <source>
        <dbReference type="SAM" id="MobiDB-lite"/>
    </source>
</evidence>
<dbReference type="SMART" id="SM00173">
    <property type="entry name" value="RAS"/>
    <property type="match status" value="1"/>
</dbReference>
<dbReference type="FunFam" id="3.40.50.300:FF:000222">
    <property type="entry name" value="RAB32, member RAS oncogene family"/>
    <property type="match status" value="1"/>
</dbReference>
<keyword evidence="2" id="KW-0547">Nucleotide-binding</keyword>